<dbReference type="EMBL" id="JACBKZ010000014">
    <property type="protein sequence ID" value="KAF5932684.1"/>
    <property type="molecule type" value="Genomic_DNA"/>
</dbReference>
<protein>
    <submittedName>
        <fullName evidence="1">Uncharacterized protein</fullName>
    </submittedName>
</protein>
<organism evidence="1 2">
    <name type="scientific">Camellia sinensis</name>
    <name type="common">Tea plant</name>
    <name type="synonym">Thea sinensis</name>
    <dbReference type="NCBI Taxonomy" id="4442"/>
    <lineage>
        <taxon>Eukaryota</taxon>
        <taxon>Viridiplantae</taxon>
        <taxon>Streptophyta</taxon>
        <taxon>Embryophyta</taxon>
        <taxon>Tracheophyta</taxon>
        <taxon>Spermatophyta</taxon>
        <taxon>Magnoliopsida</taxon>
        <taxon>eudicotyledons</taxon>
        <taxon>Gunneridae</taxon>
        <taxon>Pentapetalae</taxon>
        <taxon>asterids</taxon>
        <taxon>Ericales</taxon>
        <taxon>Theaceae</taxon>
        <taxon>Camellia</taxon>
    </lineage>
</organism>
<dbReference type="Proteomes" id="UP000593564">
    <property type="component" value="Unassembled WGS sequence"/>
</dbReference>
<evidence type="ECO:0000313" key="2">
    <source>
        <dbReference type="Proteomes" id="UP000593564"/>
    </source>
</evidence>
<comment type="caution">
    <text evidence="1">The sequence shown here is derived from an EMBL/GenBank/DDBJ whole genome shotgun (WGS) entry which is preliminary data.</text>
</comment>
<reference evidence="1 2" key="2">
    <citation type="submission" date="2020-07" db="EMBL/GenBank/DDBJ databases">
        <title>Genome assembly of wild tea tree DASZ reveals pedigree and selection history of tea varieties.</title>
        <authorList>
            <person name="Zhang W."/>
        </authorList>
    </citation>
    <scope>NUCLEOTIDE SEQUENCE [LARGE SCALE GENOMIC DNA]</scope>
    <source>
        <strain evidence="2">cv. G240</strain>
        <tissue evidence="1">Leaf</tissue>
    </source>
</reference>
<dbReference type="AlphaFoldDB" id="A0A7J7G0A4"/>
<keyword evidence="2" id="KW-1185">Reference proteome</keyword>
<reference evidence="2" key="1">
    <citation type="journal article" date="2020" name="Nat. Commun.">
        <title>Genome assembly of wild tea tree DASZ reveals pedigree and selection history of tea varieties.</title>
        <authorList>
            <person name="Zhang W."/>
            <person name="Zhang Y."/>
            <person name="Qiu H."/>
            <person name="Guo Y."/>
            <person name="Wan H."/>
            <person name="Zhang X."/>
            <person name="Scossa F."/>
            <person name="Alseekh S."/>
            <person name="Zhang Q."/>
            <person name="Wang P."/>
            <person name="Xu L."/>
            <person name="Schmidt M.H."/>
            <person name="Jia X."/>
            <person name="Li D."/>
            <person name="Zhu A."/>
            <person name="Guo F."/>
            <person name="Chen W."/>
            <person name="Ni D."/>
            <person name="Usadel B."/>
            <person name="Fernie A.R."/>
            <person name="Wen W."/>
        </authorList>
    </citation>
    <scope>NUCLEOTIDE SEQUENCE [LARGE SCALE GENOMIC DNA]</scope>
    <source>
        <strain evidence="2">cv. G240</strain>
    </source>
</reference>
<name>A0A7J7G0A4_CAMSI</name>
<proteinExistence type="predicted"/>
<evidence type="ECO:0000313" key="1">
    <source>
        <dbReference type="EMBL" id="KAF5932684.1"/>
    </source>
</evidence>
<accession>A0A7J7G0A4</accession>
<sequence>MGGADPLIYLLHSKSTLVSLSTPGAAIPSVSTNLAEHHLTQLPAHSTGSSAAGLQLLGCQQPYCTSRPSAYNNRASFQPCLTAFQRRRARDWSFRSTKGLSAELQARIFMPSYGCAPSDRATHEP</sequence>
<gene>
    <name evidence="1" type="ORF">HYC85_028855</name>
</gene>